<proteinExistence type="predicted"/>
<keyword evidence="2" id="KW-0472">Membrane</keyword>
<evidence type="ECO:0000259" key="3">
    <source>
        <dbReference type="Pfam" id="PF13717"/>
    </source>
</evidence>
<evidence type="ECO:0000256" key="1">
    <source>
        <dbReference type="SAM" id="MobiDB-lite"/>
    </source>
</evidence>
<feature type="compositionally biased region" description="Basic residues" evidence="1">
    <location>
        <begin position="54"/>
        <end position="64"/>
    </location>
</feature>
<keyword evidence="2" id="KW-0812">Transmembrane</keyword>
<dbReference type="AlphaFoldDB" id="A0A381WPZ0"/>
<protein>
    <recommendedName>
        <fullName evidence="3">Zinc finger/thioredoxin putative domain-containing protein</fullName>
    </recommendedName>
</protein>
<feature type="region of interest" description="Disordered" evidence="1">
    <location>
        <begin position="42"/>
        <end position="65"/>
    </location>
</feature>
<feature type="domain" description="Zinc finger/thioredoxin putative" evidence="3">
    <location>
        <begin position="1"/>
        <end position="36"/>
    </location>
</feature>
<evidence type="ECO:0000256" key="2">
    <source>
        <dbReference type="SAM" id="Phobius"/>
    </source>
</evidence>
<dbReference type="NCBIfam" id="TIGR02098">
    <property type="entry name" value="MJ0042_CXXC"/>
    <property type="match status" value="1"/>
</dbReference>
<feature type="transmembrane region" description="Helical" evidence="2">
    <location>
        <begin position="110"/>
        <end position="131"/>
    </location>
</feature>
<dbReference type="InterPro" id="IPR011723">
    <property type="entry name" value="Znf/thioredoxin_put"/>
</dbReference>
<evidence type="ECO:0000313" key="4">
    <source>
        <dbReference type="EMBL" id="SVA54574.1"/>
    </source>
</evidence>
<dbReference type="EMBL" id="UINC01012504">
    <property type="protein sequence ID" value="SVA54574.1"/>
    <property type="molecule type" value="Genomic_DNA"/>
</dbReference>
<gene>
    <name evidence="4" type="ORF">METZ01_LOCUS107428</name>
</gene>
<keyword evidence="2" id="KW-1133">Transmembrane helix</keyword>
<dbReference type="Pfam" id="PF13717">
    <property type="entry name" value="Zn_ribbon_4"/>
    <property type="match status" value="1"/>
</dbReference>
<accession>A0A381WPZ0</accession>
<organism evidence="4">
    <name type="scientific">marine metagenome</name>
    <dbReference type="NCBI Taxonomy" id="408172"/>
    <lineage>
        <taxon>unclassified sequences</taxon>
        <taxon>metagenomes</taxon>
        <taxon>ecological metagenomes</taxon>
    </lineage>
</organism>
<reference evidence="4" key="1">
    <citation type="submission" date="2018-05" db="EMBL/GenBank/DDBJ databases">
        <authorList>
            <person name="Lanie J.A."/>
            <person name="Ng W.-L."/>
            <person name="Kazmierczak K.M."/>
            <person name="Andrzejewski T.M."/>
            <person name="Davidsen T.M."/>
            <person name="Wayne K.J."/>
            <person name="Tettelin H."/>
            <person name="Glass J.I."/>
            <person name="Rusch D."/>
            <person name="Podicherti R."/>
            <person name="Tsui H.-C.T."/>
            <person name="Winkler M.E."/>
        </authorList>
    </citation>
    <scope>NUCLEOTIDE SEQUENCE</scope>
</reference>
<sequence>MIIACTKCEKRFVVPDNAIPAEGRTVQCSACSNKWKQLPIKEKESPVKAQPVSVKKKGTKKRKMPAPYSKDYMKQKWGIAVQDYAQKEGLTKKSTRKKSPKDVEGSGLGFFYYIIIISIIFLSFIGVLKLAESTIVIQFPFLESYIDYFFEVLNNFADHLFETLDNFKILILDFFR</sequence>
<name>A0A381WPZ0_9ZZZZ</name>